<evidence type="ECO:0000256" key="1">
    <source>
        <dbReference type="ARBA" id="ARBA00004941"/>
    </source>
</evidence>
<dbReference type="Gene3D" id="1.10.40.30">
    <property type="entry name" value="Fumarase/aspartase (C-terminal domain)"/>
    <property type="match status" value="1"/>
</dbReference>
<keyword evidence="6 7" id="KW-0456">Lyase</keyword>
<dbReference type="InterPro" id="IPR020557">
    <property type="entry name" value="Fumarate_lyase_CS"/>
</dbReference>
<dbReference type="InterPro" id="IPR008948">
    <property type="entry name" value="L-Aspartase-like"/>
</dbReference>
<evidence type="ECO:0000256" key="5">
    <source>
        <dbReference type="ARBA" id="ARBA00022605"/>
    </source>
</evidence>
<dbReference type="GO" id="GO:0042450">
    <property type="term" value="P:L-arginine biosynthetic process via ornithine"/>
    <property type="evidence" value="ECO:0007669"/>
    <property type="project" value="UniProtKB-UniRule"/>
</dbReference>
<protein>
    <recommendedName>
        <fullName evidence="2 7">Argininosuccinate lyase</fullName>
        <shortName evidence="7">ASAL</shortName>
        <ecNumber evidence="2 7">4.3.2.1</ecNumber>
    </recommendedName>
    <alternativeName>
        <fullName evidence="7">Arginosuccinase</fullName>
    </alternativeName>
</protein>
<evidence type="ECO:0000256" key="3">
    <source>
        <dbReference type="ARBA" id="ARBA00022490"/>
    </source>
</evidence>
<evidence type="ECO:0000313" key="10">
    <source>
        <dbReference type="EMBL" id="KPL86757.1"/>
    </source>
</evidence>
<dbReference type="FunFam" id="1.10.275.10:FF:000002">
    <property type="entry name" value="Argininosuccinate lyase"/>
    <property type="match status" value="1"/>
</dbReference>
<dbReference type="EC" id="4.3.2.1" evidence="2 7"/>
<dbReference type="Pfam" id="PF14698">
    <property type="entry name" value="ASL_C2"/>
    <property type="match status" value="1"/>
</dbReference>
<gene>
    <name evidence="7" type="primary">argH</name>
    <name evidence="10" type="ORF">SE18_12385</name>
</gene>
<evidence type="ECO:0000256" key="6">
    <source>
        <dbReference type="ARBA" id="ARBA00023239"/>
    </source>
</evidence>
<comment type="pathway">
    <text evidence="1 7">Amino-acid biosynthesis; L-arginine biosynthesis; L-arginine from L-ornithine and carbamoyl phosphate: step 3/3.</text>
</comment>
<feature type="domain" description="Argininosuccinate lyase C-terminal" evidence="9">
    <location>
        <begin position="361"/>
        <end position="427"/>
    </location>
</feature>
<dbReference type="PRINTS" id="PR00149">
    <property type="entry name" value="FUMRATELYASE"/>
</dbReference>
<dbReference type="STRING" id="70996.SE18_12385"/>
<comment type="catalytic activity">
    <reaction evidence="7">
        <text>2-(N(omega)-L-arginino)succinate = fumarate + L-arginine</text>
        <dbReference type="Rhea" id="RHEA:24020"/>
        <dbReference type="ChEBI" id="CHEBI:29806"/>
        <dbReference type="ChEBI" id="CHEBI:32682"/>
        <dbReference type="ChEBI" id="CHEBI:57472"/>
        <dbReference type="EC" id="4.3.2.1"/>
    </reaction>
</comment>
<evidence type="ECO:0000259" key="9">
    <source>
        <dbReference type="Pfam" id="PF14698"/>
    </source>
</evidence>
<dbReference type="AlphaFoldDB" id="A0A0P6Y9U1"/>
<dbReference type="PANTHER" id="PTHR43814">
    <property type="entry name" value="ARGININOSUCCINATE LYASE"/>
    <property type="match status" value="1"/>
</dbReference>
<dbReference type="NCBIfam" id="TIGR00838">
    <property type="entry name" value="argH"/>
    <property type="match status" value="1"/>
</dbReference>
<sequence>MWGGRFSGSLAEHMRLFNDSFPIDRRLWAEDIRGSIAWANGLERAGILQANECQALIAGLRQVAQEFEEGLFLPLTSDEDIHTAVERRLGDFIGALAGKLHTGRSRNDQVATDTRLWTLSALKLADDLIRDVQAALLEQAKSVGDAMLPGYTHLQRAQPVLLSHALLAHFWRLDRDRQRLHDATKRVSVLPLGSGALAGTAFAVDRAALAAELGFASISQNSLDATSDRDYIVEILAATALLGVHISQLAEDWIIWSSAEWGFVALDDAYSTGSSLMPQKKNPDSLELARGKSGRLIGNLVTVLTLLKGLPSAYDKDLQEDKAPLFDAIDTLSLTLPVVAGAIRTARFNTERMVAALDDAMLATDVADELVRRGVPFREAHHIAGRLVREAEQRGVGMRQLPAESFVAAHPSLTDVAGLFDFARSVAMRDVPGGTAPNAVRDQLIAAQHVLAEG</sequence>
<dbReference type="GO" id="GO:0005829">
    <property type="term" value="C:cytosol"/>
    <property type="evidence" value="ECO:0007669"/>
    <property type="project" value="TreeGrafter"/>
</dbReference>
<feature type="domain" description="Fumarate lyase N-terminal" evidence="8">
    <location>
        <begin position="4"/>
        <end position="298"/>
    </location>
</feature>
<proteinExistence type="inferred from homology"/>
<dbReference type="SUPFAM" id="SSF48557">
    <property type="entry name" value="L-aspartase-like"/>
    <property type="match status" value="1"/>
</dbReference>
<comment type="similarity">
    <text evidence="7">Belongs to the lyase 1 family. Argininosuccinate lyase subfamily.</text>
</comment>
<dbReference type="UniPathway" id="UPA00068">
    <property type="reaction ID" value="UER00114"/>
</dbReference>
<dbReference type="Pfam" id="PF00206">
    <property type="entry name" value="Lyase_1"/>
    <property type="match status" value="1"/>
</dbReference>
<keyword evidence="4 7" id="KW-0055">Arginine biosynthesis</keyword>
<evidence type="ECO:0000256" key="2">
    <source>
        <dbReference type="ARBA" id="ARBA00012338"/>
    </source>
</evidence>
<dbReference type="PRINTS" id="PR00145">
    <property type="entry name" value="ARGSUCLYASE"/>
</dbReference>
<dbReference type="PANTHER" id="PTHR43814:SF1">
    <property type="entry name" value="ARGININOSUCCINATE LYASE"/>
    <property type="match status" value="1"/>
</dbReference>
<evidence type="ECO:0000256" key="4">
    <source>
        <dbReference type="ARBA" id="ARBA00022571"/>
    </source>
</evidence>
<keyword evidence="11" id="KW-1185">Reference proteome</keyword>
<keyword evidence="3 7" id="KW-0963">Cytoplasm</keyword>
<dbReference type="RefSeq" id="WP_054534764.1">
    <property type="nucleotide sequence ID" value="NZ_LGKP01000021.1"/>
</dbReference>
<evidence type="ECO:0000259" key="8">
    <source>
        <dbReference type="Pfam" id="PF00206"/>
    </source>
</evidence>
<dbReference type="CDD" id="cd01359">
    <property type="entry name" value="Argininosuccinate_lyase"/>
    <property type="match status" value="1"/>
</dbReference>
<dbReference type="PATRIC" id="fig|70996.4.peg.4161"/>
<accession>A0A0P6Y9U1</accession>
<dbReference type="EMBL" id="LGKP01000021">
    <property type="protein sequence ID" value="KPL86757.1"/>
    <property type="molecule type" value="Genomic_DNA"/>
</dbReference>
<comment type="subcellular location">
    <subcellularLocation>
        <location evidence="7">Cytoplasm</location>
    </subcellularLocation>
</comment>
<dbReference type="InterPro" id="IPR000362">
    <property type="entry name" value="Fumarate_lyase_fam"/>
</dbReference>
<comment type="caution">
    <text evidence="10">The sequence shown here is derived from an EMBL/GenBank/DDBJ whole genome shotgun (WGS) entry which is preliminary data.</text>
</comment>
<dbReference type="Proteomes" id="UP000050277">
    <property type="component" value="Unassembled WGS sequence"/>
</dbReference>
<dbReference type="Gene3D" id="1.20.200.10">
    <property type="entry name" value="Fumarase/aspartase (Central domain)"/>
    <property type="match status" value="1"/>
</dbReference>
<dbReference type="PROSITE" id="PS00163">
    <property type="entry name" value="FUMARATE_LYASES"/>
    <property type="match status" value="1"/>
</dbReference>
<dbReference type="InterPro" id="IPR009049">
    <property type="entry name" value="Argininosuccinate_lyase"/>
</dbReference>
<dbReference type="HAMAP" id="MF_00006">
    <property type="entry name" value="Arg_succ_lyase"/>
    <property type="match status" value="1"/>
</dbReference>
<dbReference type="FunFam" id="1.10.40.30:FF:000001">
    <property type="entry name" value="Argininosuccinate lyase"/>
    <property type="match status" value="1"/>
</dbReference>
<organism evidence="10 11">
    <name type="scientific">Herpetosiphon geysericola</name>
    <dbReference type="NCBI Taxonomy" id="70996"/>
    <lineage>
        <taxon>Bacteria</taxon>
        <taxon>Bacillati</taxon>
        <taxon>Chloroflexota</taxon>
        <taxon>Chloroflexia</taxon>
        <taxon>Herpetosiphonales</taxon>
        <taxon>Herpetosiphonaceae</taxon>
        <taxon>Herpetosiphon</taxon>
    </lineage>
</organism>
<dbReference type="Gene3D" id="1.10.275.10">
    <property type="entry name" value="Fumarase/aspartase (N-terminal domain)"/>
    <property type="match status" value="1"/>
</dbReference>
<keyword evidence="5 7" id="KW-0028">Amino-acid biosynthesis</keyword>
<dbReference type="GO" id="GO:0004056">
    <property type="term" value="F:argininosuccinate lyase activity"/>
    <property type="evidence" value="ECO:0007669"/>
    <property type="project" value="UniProtKB-UniRule"/>
</dbReference>
<dbReference type="InterPro" id="IPR029419">
    <property type="entry name" value="Arg_succ_lyase_C"/>
</dbReference>
<dbReference type="OrthoDB" id="9769623at2"/>
<dbReference type="FunFam" id="1.20.200.10:FF:000015">
    <property type="entry name" value="argininosuccinate lyase isoform X2"/>
    <property type="match status" value="1"/>
</dbReference>
<reference evidence="10 11" key="1">
    <citation type="submission" date="2015-07" db="EMBL/GenBank/DDBJ databases">
        <title>Whole genome sequence of Herpetosiphon geysericola DSM 7119.</title>
        <authorList>
            <person name="Hemp J."/>
            <person name="Ward L.M."/>
            <person name="Pace L.A."/>
            <person name="Fischer W.W."/>
        </authorList>
    </citation>
    <scope>NUCLEOTIDE SEQUENCE [LARGE SCALE GENOMIC DNA]</scope>
    <source>
        <strain evidence="10 11">DSM 7119</strain>
    </source>
</reference>
<dbReference type="InterPro" id="IPR024083">
    <property type="entry name" value="Fumarase/histidase_N"/>
</dbReference>
<name>A0A0P6Y9U1_9CHLR</name>
<evidence type="ECO:0000256" key="7">
    <source>
        <dbReference type="HAMAP-Rule" id="MF_00006"/>
    </source>
</evidence>
<dbReference type="InterPro" id="IPR022761">
    <property type="entry name" value="Fumarate_lyase_N"/>
</dbReference>
<evidence type="ECO:0000313" key="11">
    <source>
        <dbReference type="Proteomes" id="UP000050277"/>
    </source>
</evidence>